<accession>L0R6P7</accession>
<feature type="transmembrane region" description="Helical" evidence="1">
    <location>
        <begin position="32"/>
        <end position="51"/>
    </location>
</feature>
<name>L0R6P7_HUMAN</name>
<reference evidence="2" key="1">
    <citation type="submission" date="2012-10" db="EMBL/GenBank/DDBJ databases">
        <title>Direct identification of alternative open reading frame translation products in human.</title>
        <authorList>
            <person name="Vanderperre B."/>
            <person name="Lucier J.-F."/>
            <person name="Motard J."/>
            <person name="Tremblay G."/>
            <person name="Vanderperre S."/>
            <person name="Wisztorski M."/>
            <person name="Salzet M."/>
            <person name="Boisvert F.-M."/>
            <person name="Roucou X."/>
        </authorList>
    </citation>
    <scope>NUCLEOTIDE SEQUENCE</scope>
</reference>
<proteinExistence type="predicted"/>
<organism evidence="2">
    <name type="scientific">Homo sapiens</name>
    <name type="common">Human</name>
    <dbReference type="NCBI Taxonomy" id="9606"/>
    <lineage>
        <taxon>Eukaryota</taxon>
        <taxon>Metazoa</taxon>
        <taxon>Chordata</taxon>
        <taxon>Craniata</taxon>
        <taxon>Vertebrata</taxon>
        <taxon>Euteleostomi</taxon>
        <taxon>Mammalia</taxon>
        <taxon>Eutheria</taxon>
        <taxon>Euarchontoglires</taxon>
        <taxon>Primates</taxon>
        <taxon>Haplorrhini</taxon>
        <taxon>Catarrhini</taxon>
        <taxon>Hominidae</taxon>
        <taxon>Homo</taxon>
    </lineage>
</organism>
<dbReference type="OrthoDB" id="10036779at2759"/>
<dbReference type="ChiTaRS" id="SMCHD1">
    <property type="organism name" value="human"/>
</dbReference>
<dbReference type="AlphaFoldDB" id="L0R6P7"/>
<sequence>MKVMQTLMQEDHYHLKQLSFLLKRVSQRNFHLVFWIFLFVLEFHLISLWSFRMNLVIPVN</sequence>
<keyword evidence="1" id="KW-0472">Membrane</keyword>
<evidence type="ECO:0000256" key="1">
    <source>
        <dbReference type="SAM" id="Phobius"/>
    </source>
</evidence>
<gene>
    <name evidence="2" type="primary">SMCHD1</name>
</gene>
<protein>
    <submittedName>
        <fullName evidence="2">Alternative protein SMCHD1</fullName>
    </submittedName>
</protein>
<dbReference type="EMBL" id="HF548109">
    <property type="protein sequence ID" value="CCO13820.1"/>
    <property type="molecule type" value="Genomic_DNA"/>
</dbReference>
<keyword evidence="1" id="KW-0812">Transmembrane</keyword>
<evidence type="ECO:0000313" key="2">
    <source>
        <dbReference type="EMBL" id="CCO13820.1"/>
    </source>
</evidence>
<keyword evidence="1" id="KW-1133">Transmembrane helix</keyword>